<accession>A0A1D8MBR5</accession>
<organism evidence="1">
    <name type="scientific">Endornavirus-like virus</name>
    <dbReference type="NCBI Taxonomy" id="1906952"/>
    <lineage>
        <taxon>Viruses</taxon>
        <taxon>Riboviria</taxon>
        <taxon>Orthornavirae</taxon>
        <taxon>Kitrinoviricota</taxon>
        <taxon>Alsuviricetes</taxon>
        <taxon>Martellivirales</taxon>
        <taxon>Endornaviridae</taxon>
    </lineage>
</organism>
<dbReference type="InterPro" id="IPR027417">
    <property type="entry name" value="P-loop_NTPase"/>
</dbReference>
<dbReference type="Gene3D" id="3.40.50.300">
    <property type="entry name" value="P-loop containing nucleotide triphosphate hydrolases"/>
    <property type="match status" value="1"/>
</dbReference>
<reference evidence="1" key="1">
    <citation type="journal article" date="2016" name="Virology">
        <title>Novel Endorna-like viruses, including three with two open reading frames, challenge the membership criteria and taxonomy of the Endornaviridae.</title>
        <authorList>
            <person name="Ong J.W."/>
            <person name="Li H."/>
            <person name="Sivasithamparam K."/>
            <person name="Dixon K.W."/>
            <person name="Jones M.G."/>
            <person name="Wylie S.J."/>
        </authorList>
    </citation>
    <scope>NUCLEOTIDE SEQUENCE</scope>
    <source>
        <strain evidence="1">Murdoch-20</strain>
    </source>
</reference>
<name>A0A1D8MBR5_9VIRU</name>
<sequence length="275" mass="31085">PKKNKRIDVSTVHRAQGGTWNNGLIIQHQYKSGPGVEVSPRHCMTAATRCTQSMTWLSIGCYEDKPLNTRMGGLNFTTPGQGLGHALRTRANKMMANIHSTDMYGPMLDDFMAQVKLANTPKHRDITTGYRNWGTYMVMKQKYENKYPCTVTFTSRDEYDVVKVRAFGLTGVAHVYSDRVEIINDMLGRVTQESITNNMPKLEDQNTNPFQSYSGTIPVSCKRKQIVAPQCKIEMILLHRVVLACQMAGNTPSIEIANVKYFLYTTSSVPQYNLW</sequence>
<protein>
    <submittedName>
        <fullName evidence="1">Polyprotein</fullName>
    </submittedName>
</protein>
<dbReference type="EMBL" id="KX355160">
    <property type="protein sequence ID" value="AOV81699.1"/>
    <property type="molecule type" value="Genomic_RNA"/>
</dbReference>
<reference evidence="1" key="2">
    <citation type="submission" date="2016-05" db="EMBL/GenBank/DDBJ databases">
        <authorList>
            <person name="Lavstsen T."/>
            <person name="Jespersen J.S."/>
        </authorList>
    </citation>
    <scope>NUCLEOTIDE SEQUENCE</scope>
    <source>
        <strain evidence="1">Murdoch-20</strain>
    </source>
</reference>
<feature type="non-terminal residue" evidence="1">
    <location>
        <position position="275"/>
    </location>
</feature>
<feature type="non-terminal residue" evidence="1">
    <location>
        <position position="1"/>
    </location>
</feature>
<proteinExistence type="predicted"/>
<evidence type="ECO:0000313" key="1">
    <source>
        <dbReference type="EMBL" id="AOV81699.1"/>
    </source>
</evidence>